<keyword evidence="3" id="KW-1185">Reference proteome</keyword>
<sequence>MSNQEPYAEASDAAYTPIDPRPPEKCEHYPPFNSGAWFVLNQARYHKDL</sequence>
<dbReference type="Proteomes" id="UP001199916">
    <property type="component" value="Unassembled WGS sequence"/>
</dbReference>
<feature type="region of interest" description="Disordered" evidence="1">
    <location>
        <begin position="1"/>
        <end position="26"/>
    </location>
</feature>
<protein>
    <submittedName>
        <fullName evidence="2">Uncharacterized protein</fullName>
    </submittedName>
</protein>
<gene>
    <name evidence="2" type="ORF">LQV63_28775</name>
</gene>
<evidence type="ECO:0000313" key="3">
    <source>
        <dbReference type="Proteomes" id="UP001199916"/>
    </source>
</evidence>
<comment type="caution">
    <text evidence="2">The sequence shown here is derived from an EMBL/GenBank/DDBJ whole genome shotgun (WGS) entry which is preliminary data.</text>
</comment>
<evidence type="ECO:0000256" key="1">
    <source>
        <dbReference type="SAM" id="MobiDB-lite"/>
    </source>
</evidence>
<organism evidence="2 3">
    <name type="scientific">Paenibacillus profundus</name>
    <dbReference type="NCBI Taxonomy" id="1173085"/>
    <lineage>
        <taxon>Bacteria</taxon>
        <taxon>Bacillati</taxon>
        <taxon>Bacillota</taxon>
        <taxon>Bacilli</taxon>
        <taxon>Bacillales</taxon>
        <taxon>Paenibacillaceae</taxon>
        <taxon>Paenibacillus</taxon>
    </lineage>
</organism>
<evidence type="ECO:0000313" key="2">
    <source>
        <dbReference type="EMBL" id="MCE5173259.1"/>
    </source>
</evidence>
<name>A0ABS8YUF9_9BACL</name>
<dbReference type="RefSeq" id="WP_233699242.1">
    <property type="nucleotide sequence ID" value="NZ_JAJNBZ010000045.1"/>
</dbReference>
<reference evidence="2 3" key="1">
    <citation type="submission" date="2021-11" db="EMBL/GenBank/DDBJ databases">
        <title>Draft genome sequence of Paenibacillus profundus YoMME, a new Gram-positive bacteria with exoelectrogenic properties.</title>
        <authorList>
            <person name="Hubenova Y."/>
            <person name="Hubenova E."/>
            <person name="Manasiev Y."/>
            <person name="Peykov S."/>
            <person name="Mitov M."/>
        </authorList>
    </citation>
    <scope>NUCLEOTIDE SEQUENCE [LARGE SCALE GENOMIC DNA]</scope>
    <source>
        <strain evidence="2 3">YoMME</strain>
    </source>
</reference>
<dbReference type="EMBL" id="JAJNBZ010000045">
    <property type="protein sequence ID" value="MCE5173259.1"/>
    <property type="molecule type" value="Genomic_DNA"/>
</dbReference>
<accession>A0ABS8YUF9</accession>
<proteinExistence type="predicted"/>